<accession>A0A420VQZ4</accession>
<dbReference type="InterPro" id="IPR012910">
    <property type="entry name" value="Plug_dom"/>
</dbReference>
<evidence type="ECO:0000256" key="4">
    <source>
        <dbReference type="SAM" id="SignalP"/>
    </source>
</evidence>
<dbReference type="GO" id="GO:0009279">
    <property type="term" value="C:cell outer membrane"/>
    <property type="evidence" value="ECO:0007669"/>
    <property type="project" value="UniProtKB-SubCell"/>
</dbReference>
<evidence type="ECO:0000256" key="3">
    <source>
        <dbReference type="ARBA" id="ARBA00023237"/>
    </source>
</evidence>
<evidence type="ECO:0000313" key="8">
    <source>
        <dbReference type="Proteomes" id="UP000282423"/>
    </source>
</evidence>
<dbReference type="InterPro" id="IPR036942">
    <property type="entry name" value="Beta-barrel_TonB_sf"/>
</dbReference>
<comment type="subcellular location">
    <subcellularLocation>
        <location evidence="1">Cell outer membrane</location>
    </subcellularLocation>
</comment>
<dbReference type="RefSeq" id="WP_121127033.1">
    <property type="nucleotide sequence ID" value="NZ_RBWS01000026.1"/>
</dbReference>
<feature type="domain" description="TonB-dependent receptor plug" evidence="5">
    <location>
        <begin position="136"/>
        <end position="227"/>
    </location>
</feature>
<keyword evidence="2" id="KW-0472">Membrane</keyword>
<dbReference type="GO" id="GO:0030246">
    <property type="term" value="F:carbohydrate binding"/>
    <property type="evidence" value="ECO:0007669"/>
    <property type="project" value="InterPro"/>
</dbReference>
<dbReference type="Gene3D" id="2.60.40.1120">
    <property type="entry name" value="Carboxypeptidase-like, regulatory domain"/>
    <property type="match status" value="1"/>
</dbReference>
<dbReference type="EMBL" id="RBWS01000026">
    <property type="protein sequence ID" value="RKO68780.1"/>
    <property type="molecule type" value="Genomic_DNA"/>
</dbReference>
<sequence>MKSLFVAIMLVAGLCFAPNLSSAQAMTGNITGAIKEASGKPADGATVTLSRLTDSVAVKYELASADGIYKFEGIKIGQYRLIITMMGMLTFKSEPIVVDEEHPLIEIPLVILHSVNKSLNEVVVTAQHSFLQQKIDRTVVNVDALISNSGTTALDVLEKSPGVRIDQGGAISLRGKTGVAVFIDDKPAYLSGSDLENYLRSLPSSSLEQIELMTNPPAKYDAAGNAGIINIKTKKKKVAGFNLGLNLGYRQSRYSSTNNSIDFNFRKNKINIFGNLAYTLRNSYNDVDINRRYFYDAGNYSGEFAQNSYIRRQGDGYKATLGMDLYASEQTTFGVLFIGLIRSPKNGNNSMGKLYNAIGLADSSILSQNNEQGKFKNGAINLNYKHSFRKNGPELSANLDYLKYNTNNDQTFINQNYSAAGDLIAKDQLSGQLPTIIRIYAAKADYSQLLKKGWKLEAGAKSSFTNTNNQANYFNVNGGNATPDYNKTNHFLYKEVISAGYVNLNKDFKRFSIQAGLRLENTDSRGHQLGNPEKQDSAFNRNYTGLFPTMFLLYKLDTLGGHQLKFNYGRRIDRPYYQDLNPFISPLDKYTYYVGNPYLQPSYSGNFELSYIYKNRFTATISYSDTRDRVNETIEIINGYYYDRPGNIGSTKVYGVNVDAGFQPANWLSMQFSADVSHISSRSDFYTGRLDTRSTNYSGQGIVQFKLKKGWNLQMDGNYQSRQTNAQFTLASRGRLNIATAKTISPHATLRLSFMDVLNTGVNRGEIGNLDRTTASFRTLSDTRAVLLTLSLRFGNTVAGQRKHNQTGAGDEQGRVKN</sequence>
<dbReference type="Gene3D" id="2.40.170.20">
    <property type="entry name" value="TonB-dependent receptor, beta-barrel domain"/>
    <property type="match status" value="1"/>
</dbReference>
<dbReference type="SUPFAM" id="SSF56935">
    <property type="entry name" value="Porins"/>
    <property type="match status" value="1"/>
</dbReference>
<name>A0A420VQZ4_9SPHI</name>
<dbReference type="Gene3D" id="2.170.130.10">
    <property type="entry name" value="TonB-dependent receptor, plug domain"/>
    <property type="match status" value="1"/>
</dbReference>
<feature type="chain" id="PRO_5019103108" evidence="4">
    <location>
        <begin position="18"/>
        <end position="818"/>
    </location>
</feature>
<dbReference type="PANTHER" id="PTHR40980:SF4">
    <property type="entry name" value="TONB-DEPENDENT RECEPTOR-LIKE BETA-BARREL DOMAIN-CONTAINING PROTEIN"/>
    <property type="match status" value="1"/>
</dbReference>
<organism evidence="7 8">
    <name type="scientific">Sphingobacterium puteale</name>
    <dbReference type="NCBI Taxonomy" id="2420510"/>
    <lineage>
        <taxon>Bacteria</taxon>
        <taxon>Pseudomonadati</taxon>
        <taxon>Bacteroidota</taxon>
        <taxon>Sphingobacteriia</taxon>
        <taxon>Sphingobacteriales</taxon>
        <taxon>Sphingobacteriaceae</taxon>
        <taxon>Sphingobacterium</taxon>
    </lineage>
</organism>
<dbReference type="Pfam" id="PF07715">
    <property type="entry name" value="Plug"/>
    <property type="match status" value="1"/>
</dbReference>
<dbReference type="SUPFAM" id="SSF49452">
    <property type="entry name" value="Starch-binding domain-like"/>
    <property type="match status" value="1"/>
</dbReference>
<dbReference type="Pfam" id="PF13620">
    <property type="entry name" value="CarboxypepD_reg"/>
    <property type="match status" value="1"/>
</dbReference>
<dbReference type="InterPro" id="IPR013784">
    <property type="entry name" value="Carb-bd-like_fold"/>
</dbReference>
<reference evidence="7 8" key="1">
    <citation type="submission" date="2018-10" db="EMBL/GenBank/DDBJ databases">
        <title>Sphingobacterium sp. M05W1-28.</title>
        <authorList>
            <person name="Cai H."/>
        </authorList>
    </citation>
    <scope>NUCLEOTIDE SEQUENCE [LARGE SCALE GENOMIC DNA]</scope>
    <source>
        <strain evidence="7 8">M05W1-28</strain>
    </source>
</reference>
<keyword evidence="8" id="KW-1185">Reference proteome</keyword>
<dbReference type="InterPro" id="IPR037066">
    <property type="entry name" value="Plug_dom_sf"/>
</dbReference>
<dbReference type="OrthoDB" id="606851at2"/>
<keyword evidence="4" id="KW-0732">Signal</keyword>
<comment type="caution">
    <text evidence="7">The sequence shown here is derived from an EMBL/GenBank/DDBJ whole genome shotgun (WGS) entry which is preliminary data.</text>
</comment>
<evidence type="ECO:0000256" key="1">
    <source>
        <dbReference type="ARBA" id="ARBA00004442"/>
    </source>
</evidence>
<dbReference type="Pfam" id="PF14905">
    <property type="entry name" value="OMP_b-brl_3"/>
    <property type="match status" value="1"/>
</dbReference>
<evidence type="ECO:0000313" key="7">
    <source>
        <dbReference type="EMBL" id="RKO68780.1"/>
    </source>
</evidence>
<dbReference type="Proteomes" id="UP000282423">
    <property type="component" value="Unassembled WGS sequence"/>
</dbReference>
<keyword evidence="7" id="KW-0675">Receptor</keyword>
<dbReference type="AlphaFoldDB" id="A0A420VQZ4"/>
<evidence type="ECO:0000259" key="5">
    <source>
        <dbReference type="Pfam" id="PF07715"/>
    </source>
</evidence>
<feature type="domain" description="Outer membrane protein beta-barrel" evidence="6">
    <location>
        <begin position="386"/>
        <end position="791"/>
    </location>
</feature>
<dbReference type="InterPro" id="IPR041700">
    <property type="entry name" value="OMP_b-brl_3"/>
</dbReference>
<feature type="signal peptide" evidence="4">
    <location>
        <begin position="1"/>
        <end position="17"/>
    </location>
</feature>
<protein>
    <submittedName>
        <fullName evidence="7">TonB-dependent receptor</fullName>
    </submittedName>
</protein>
<evidence type="ECO:0000256" key="2">
    <source>
        <dbReference type="ARBA" id="ARBA00023136"/>
    </source>
</evidence>
<gene>
    <name evidence="7" type="ORF">D7322_25645</name>
</gene>
<dbReference type="PANTHER" id="PTHR40980">
    <property type="entry name" value="PLUG DOMAIN-CONTAINING PROTEIN"/>
    <property type="match status" value="1"/>
</dbReference>
<keyword evidence="3" id="KW-0998">Cell outer membrane</keyword>
<evidence type="ECO:0000259" key="6">
    <source>
        <dbReference type="Pfam" id="PF14905"/>
    </source>
</evidence>
<proteinExistence type="predicted"/>